<dbReference type="AlphaFoldDB" id="A0A821SRR4"/>
<feature type="compositionally biased region" description="Basic and acidic residues" evidence="1">
    <location>
        <begin position="283"/>
        <end position="296"/>
    </location>
</feature>
<sequence>MSYYDNNLENLEEVERSTRCLHLSNGVLNLVHRCVKDQASLYVEAQLDKDSDVNRAYNYVRKNRKFLNMKIHTDSPTFMKEQRVTLNGLVLLAEEEVDKVEHINRSWKNKMFYDLIINENTNWVSNLTLYSETYNQSKHRGLEAKEDAKKKANEKIQKYYEKQKVVYEGDACAAVYNVGDEVMVKLTGKKYDLTKKKNVIRPGVIVQARIDAFLYLIQYEYNNASREDWFFVDNITCRTVQEQEQRLAMSKNKCSNNSHPQTTRKRRRSKGTATNHAKHAVMKIKEISTRKEKEQRSTASNNHKCSSKTSSEKVYDMLDKAILTHLEILNNDCLLDESVGKEIPNFDSDHARNHSQLKYIDDKNDLVQKPKDSSPAMRFDIPFFCKKMILLLSLKLQKECVICDPTVPENGGAVTEDNLTFIFLSTCTMDYFLSFIRLIFIKNYFLRDFLESAARQDNIVAKTLLEMEPSLNALDWNTARFIWAKMIDIIDRSLDEQHRSETTFRALKNKMEPDLYEWQLAQNRRIERTLRANIYINCFGSEDEFFANHIANLLQPYEYETVCSNVKCPVRRKSHKSSRLSFNVKNGNIQDQIIAEFGTRSREKCDAELNRWSLDTPLLKNFELKYLKKINIDNKENEEDESGLYVVCSGQRSLTQSKFVHTVLPPMVLVMNTDNTITTSTATRQINIQNQKYCLFAMTSHIPGHFIGMITCHDHKQDTVVDDLCKASEGVHIVSRAFYNQPNQIKCEIESSNSQQPIHRYNLRKRRHTQITNALVIDETTPISVADVEKVVDSLLKYRDKQTLENKDSMEMLMNDLCTKLPSLKSALESDLFVLRTETNVNVLIKRFSFVILYYLLNSHWPYIEKMKCFNRIKSFFHFLQGLIKCNVLVKLKTVTNQSKFEDAAKFMYIGDSGVYTVFFKTTIKKRLNSST</sequence>
<comment type="caution">
    <text evidence="2">The sequence shown here is derived from an EMBL/GenBank/DDBJ whole genome shotgun (WGS) entry which is preliminary data.</text>
</comment>
<gene>
    <name evidence="2" type="ORF">TOA249_LOCUS27686</name>
</gene>
<reference evidence="2" key="1">
    <citation type="submission" date="2021-02" db="EMBL/GenBank/DDBJ databases">
        <authorList>
            <person name="Nowell W R."/>
        </authorList>
    </citation>
    <scope>NUCLEOTIDE SEQUENCE</scope>
</reference>
<dbReference type="Proteomes" id="UP000663838">
    <property type="component" value="Unassembled WGS sequence"/>
</dbReference>
<feature type="compositionally biased region" description="Polar residues" evidence="1">
    <location>
        <begin position="252"/>
        <end position="261"/>
    </location>
</feature>
<accession>A0A821SRR4</accession>
<feature type="compositionally biased region" description="Basic residues" evidence="1">
    <location>
        <begin position="262"/>
        <end position="282"/>
    </location>
</feature>
<evidence type="ECO:0000256" key="1">
    <source>
        <dbReference type="SAM" id="MobiDB-lite"/>
    </source>
</evidence>
<protein>
    <submittedName>
        <fullName evidence="2">Uncharacterized protein</fullName>
    </submittedName>
</protein>
<evidence type="ECO:0000313" key="3">
    <source>
        <dbReference type="Proteomes" id="UP000663838"/>
    </source>
</evidence>
<organism evidence="2 3">
    <name type="scientific">Rotaria socialis</name>
    <dbReference type="NCBI Taxonomy" id="392032"/>
    <lineage>
        <taxon>Eukaryota</taxon>
        <taxon>Metazoa</taxon>
        <taxon>Spiralia</taxon>
        <taxon>Gnathifera</taxon>
        <taxon>Rotifera</taxon>
        <taxon>Eurotatoria</taxon>
        <taxon>Bdelloidea</taxon>
        <taxon>Philodinida</taxon>
        <taxon>Philodinidae</taxon>
        <taxon>Rotaria</taxon>
    </lineage>
</organism>
<name>A0A821SRR4_9BILA</name>
<feature type="compositionally biased region" description="Polar residues" evidence="1">
    <location>
        <begin position="297"/>
        <end position="307"/>
    </location>
</feature>
<evidence type="ECO:0000313" key="2">
    <source>
        <dbReference type="EMBL" id="CAF4860926.1"/>
    </source>
</evidence>
<feature type="region of interest" description="Disordered" evidence="1">
    <location>
        <begin position="248"/>
        <end position="307"/>
    </location>
</feature>
<proteinExistence type="predicted"/>
<dbReference type="EMBL" id="CAJOBS010003595">
    <property type="protein sequence ID" value="CAF4860926.1"/>
    <property type="molecule type" value="Genomic_DNA"/>
</dbReference>